<evidence type="ECO:0000256" key="3">
    <source>
        <dbReference type="ARBA" id="ARBA00049429"/>
    </source>
</evidence>
<sequence>MMKLQVTNETGRLRAVVLGIANQNGPAPKADEAYDPKSLEHILAGTYPAESDMVFEISAFHDVLERYGVKVYRPELIPDLNQIFSRDIGFVVDHFFIKANILPDRAEEWRAIEHIVKQVAPNDFVEAPAEVHIEGGDVILWNEYLFVGTYQGDDYSALNTARTNIKGVQFLKEMFPHKIVKEFDLIKSMTNPRENALHLDCCFQPVGRNKAIIYPGGFRNPMDYLYLHKLFGRENIFTITTDEMYEMYSNIFSISEDIVVTERRFDRLNYWLRDQAIHVEEVPYHEIGKQEGLLRCSTLPLFRD</sequence>
<reference evidence="4 5" key="1">
    <citation type="submission" date="2020-08" db="EMBL/GenBank/DDBJ databases">
        <title>Sphingobacterium sp. DN00404 isolated from aquaculture water.</title>
        <authorList>
            <person name="Zhang M."/>
        </authorList>
    </citation>
    <scope>NUCLEOTIDE SEQUENCE [LARGE SCALE GENOMIC DNA]</scope>
    <source>
        <strain evidence="4 5">DN00404</strain>
    </source>
</reference>
<protein>
    <recommendedName>
        <fullName evidence="2">arginine deiminase</fullName>
        <ecNumber evidence="2">3.5.3.6</ecNumber>
    </recommendedName>
</protein>
<comment type="pathway">
    <text evidence="1">Amino-acid degradation; L-arginine degradation via ADI pathway; carbamoyl phosphate from L-arginine: step 1/2.</text>
</comment>
<evidence type="ECO:0000256" key="1">
    <source>
        <dbReference type="ARBA" id="ARBA00005213"/>
    </source>
</evidence>
<dbReference type="Pfam" id="PF19420">
    <property type="entry name" value="DDAH_eukar"/>
    <property type="match status" value="1"/>
</dbReference>
<dbReference type="PANTHER" id="PTHR47271:SF2">
    <property type="entry name" value="ARGININE DEIMINASE"/>
    <property type="match status" value="1"/>
</dbReference>
<dbReference type="EMBL" id="JACOIK010000007">
    <property type="protein sequence ID" value="MBD1433373.1"/>
    <property type="molecule type" value="Genomic_DNA"/>
</dbReference>
<proteinExistence type="predicted"/>
<dbReference type="Proteomes" id="UP000602759">
    <property type="component" value="Unassembled WGS sequence"/>
</dbReference>
<evidence type="ECO:0000313" key="5">
    <source>
        <dbReference type="Proteomes" id="UP000602759"/>
    </source>
</evidence>
<name>A0ABR7YPV8_9SPHI</name>
<comment type="catalytic activity">
    <reaction evidence="3">
        <text>L-arginine + H2O = L-citrulline + NH4(+)</text>
        <dbReference type="Rhea" id="RHEA:19597"/>
        <dbReference type="ChEBI" id="CHEBI:15377"/>
        <dbReference type="ChEBI" id="CHEBI:28938"/>
        <dbReference type="ChEBI" id="CHEBI:32682"/>
        <dbReference type="ChEBI" id="CHEBI:57743"/>
        <dbReference type="EC" id="3.5.3.6"/>
    </reaction>
</comment>
<dbReference type="PANTHER" id="PTHR47271">
    <property type="entry name" value="ARGININE DEIMINASE"/>
    <property type="match status" value="1"/>
</dbReference>
<accession>A0ABR7YPV8</accession>
<evidence type="ECO:0000256" key="2">
    <source>
        <dbReference type="ARBA" id="ARBA00012171"/>
    </source>
</evidence>
<evidence type="ECO:0000313" key="4">
    <source>
        <dbReference type="EMBL" id="MBD1433373.1"/>
    </source>
</evidence>
<dbReference type="RefSeq" id="WP_190994342.1">
    <property type="nucleotide sequence ID" value="NZ_JACOIK010000007.1"/>
</dbReference>
<dbReference type="EC" id="3.5.3.6" evidence="2"/>
<keyword evidence="5" id="KW-1185">Reference proteome</keyword>
<dbReference type="SUPFAM" id="SSF55909">
    <property type="entry name" value="Pentein"/>
    <property type="match status" value="1"/>
</dbReference>
<comment type="caution">
    <text evidence="4">The sequence shown here is derived from an EMBL/GenBank/DDBJ whole genome shotgun (WGS) entry which is preliminary data.</text>
</comment>
<dbReference type="Gene3D" id="3.75.10.10">
    <property type="entry name" value="L-arginine/glycine Amidinotransferase, Chain A"/>
    <property type="match status" value="1"/>
</dbReference>
<organism evidence="4 5">
    <name type="scientific">Sphingobacterium micropteri</name>
    <dbReference type="NCBI Taxonomy" id="2763501"/>
    <lineage>
        <taxon>Bacteria</taxon>
        <taxon>Pseudomonadati</taxon>
        <taxon>Bacteroidota</taxon>
        <taxon>Sphingobacteriia</taxon>
        <taxon>Sphingobacteriales</taxon>
        <taxon>Sphingobacteriaceae</taxon>
        <taxon>Sphingobacterium</taxon>
    </lineage>
</organism>
<gene>
    <name evidence="4" type="ORF">H8B06_11080</name>
</gene>